<evidence type="ECO:0000313" key="2">
    <source>
        <dbReference type="Proteomes" id="UP000240493"/>
    </source>
</evidence>
<dbReference type="AlphaFoldDB" id="A0A2T3ZDI5"/>
<accession>A0A2T3ZDI5</accession>
<proteinExistence type="predicted"/>
<organism evidence="1 2">
    <name type="scientific">Trichoderma asperellum (strain ATCC 204424 / CBS 433.97 / NBRC 101777)</name>
    <dbReference type="NCBI Taxonomy" id="1042311"/>
    <lineage>
        <taxon>Eukaryota</taxon>
        <taxon>Fungi</taxon>
        <taxon>Dikarya</taxon>
        <taxon>Ascomycota</taxon>
        <taxon>Pezizomycotina</taxon>
        <taxon>Sordariomycetes</taxon>
        <taxon>Hypocreomycetidae</taxon>
        <taxon>Hypocreales</taxon>
        <taxon>Hypocreaceae</taxon>
        <taxon>Trichoderma</taxon>
    </lineage>
</organism>
<evidence type="ECO:0000313" key="1">
    <source>
        <dbReference type="EMBL" id="PTB42866.1"/>
    </source>
</evidence>
<name>A0A2T3ZDI5_TRIA4</name>
<dbReference type="Proteomes" id="UP000240493">
    <property type="component" value="Unassembled WGS sequence"/>
</dbReference>
<reference evidence="1 2" key="1">
    <citation type="submission" date="2016-07" db="EMBL/GenBank/DDBJ databases">
        <title>Multiple horizontal gene transfer events from other fungi enriched the ability of initially mycotrophic Trichoderma (Ascomycota) to feed on dead plant biomass.</title>
        <authorList>
            <consortium name="DOE Joint Genome Institute"/>
            <person name="Aerts A."/>
            <person name="Atanasova L."/>
            <person name="Chenthamara K."/>
            <person name="Zhang J."/>
            <person name="Grujic M."/>
            <person name="Henrissat B."/>
            <person name="Kuo A."/>
            <person name="Salamov A."/>
            <person name="Lipzen A."/>
            <person name="Labutti K."/>
            <person name="Barry K."/>
            <person name="Miao Y."/>
            <person name="Rahimi M.J."/>
            <person name="Shen Q."/>
            <person name="Grigoriev I.V."/>
            <person name="Kubicek C.P."/>
            <person name="Druzhinina I.S."/>
        </authorList>
    </citation>
    <scope>NUCLEOTIDE SEQUENCE [LARGE SCALE GENOMIC DNA]</scope>
    <source>
        <strain evidence="1 2">CBS 433.97</strain>
    </source>
</reference>
<gene>
    <name evidence="1" type="ORF">M441DRAFT_360479</name>
</gene>
<keyword evidence="2" id="KW-1185">Reference proteome</keyword>
<sequence>MAPITAPRPRLVKLSPLLISLYNTKASFGPRAPGIDLIVPFCRDTPPALHPGPSLSRFVLGSMLAVTLTLVMRSLAAFCGRTEKPVYREQIRGGRKVYVDTLVCAMVCDIDKQKTGLLSDP</sequence>
<protein>
    <submittedName>
        <fullName evidence="1">Uncharacterized protein</fullName>
    </submittedName>
</protein>
<dbReference type="EMBL" id="KZ679259">
    <property type="protein sequence ID" value="PTB42866.1"/>
    <property type="molecule type" value="Genomic_DNA"/>
</dbReference>